<dbReference type="Pfam" id="PF13486">
    <property type="entry name" value="Dehalogenase"/>
    <property type="match status" value="1"/>
</dbReference>
<proteinExistence type="predicted"/>
<accession>D2BG27</accession>
<dbReference type="PROSITE" id="PS51379">
    <property type="entry name" value="4FE4S_FER_2"/>
    <property type="match status" value="1"/>
</dbReference>
<dbReference type="eggNOG" id="COG1600">
    <property type="taxonomic scope" value="Bacteria"/>
</dbReference>
<evidence type="ECO:0000259" key="10">
    <source>
        <dbReference type="PROSITE" id="PS51379"/>
    </source>
</evidence>
<evidence type="ECO:0000256" key="5">
    <source>
        <dbReference type="ARBA" id="ARBA00022729"/>
    </source>
</evidence>
<evidence type="ECO:0000313" key="12">
    <source>
        <dbReference type="Proteomes" id="UP000002506"/>
    </source>
</evidence>
<dbReference type="KEGG" id="dev:DhcVS_104"/>
<comment type="cofactor">
    <cofactor evidence="9">
        <name>corrinoid</name>
        <dbReference type="ChEBI" id="CHEBI:33913"/>
    </cofactor>
</comment>
<dbReference type="HOGENOM" id="CLU_036586_0_1_0"/>
<dbReference type="InterPro" id="IPR028894">
    <property type="entry name" value="RDH_dom"/>
</dbReference>
<dbReference type="PROSITE" id="PS51318">
    <property type="entry name" value="TAT"/>
    <property type="match status" value="1"/>
</dbReference>
<name>D2BG27_DEHMV</name>
<feature type="domain" description="4Fe-4S ferredoxin-type" evidence="10">
    <location>
        <begin position="363"/>
        <end position="395"/>
    </location>
</feature>
<keyword evidence="4" id="KW-0479">Metal-binding</keyword>
<organism evidence="11 12">
    <name type="scientific">Dehalococcoides mccartyi (strain VS)</name>
    <dbReference type="NCBI Taxonomy" id="311424"/>
    <lineage>
        <taxon>Bacteria</taxon>
        <taxon>Bacillati</taxon>
        <taxon>Chloroflexota</taxon>
        <taxon>Dehalococcoidia</taxon>
        <taxon>Dehalococcoidales</taxon>
        <taxon>Dehalococcoidaceae</taxon>
        <taxon>Dehalococcoides</taxon>
    </lineage>
</organism>
<evidence type="ECO:0000256" key="3">
    <source>
        <dbReference type="ARBA" id="ARBA00022485"/>
    </source>
</evidence>
<keyword evidence="6" id="KW-0408">Iron</keyword>
<dbReference type="NCBIfam" id="TIGR01409">
    <property type="entry name" value="TAT_signal_seq"/>
    <property type="match status" value="1"/>
</dbReference>
<keyword evidence="2" id="KW-1003">Cell membrane</keyword>
<dbReference type="NCBIfam" id="TIGR02486">
    <property type="entry name" value="RDH"/>
    <property type="match status" value="1"/>
</dbReference>
<keyword evidence="7" id="KW-0411">Iron-sulfur</keyword>
<evidence type="ECO:0000256" key="9">
    <source>
        <dbReference type="ARBA" id="ARBA00029374"/>
    </source>
</evidence>
<evidence type="ECO:0000256" key="4">
    <source>
        <dbReference type="ARBA" id="ARBA00022723"/>
    </source>
</evidence>
<dbReference type="GO" id="GO:0046872">
    <property type="term" value="F:metal ion binding"/>
    <property type="evidence" value="ECO:0007669"/>
    <property type="project" value="UniProtKB-KW"/>
</dbReference>
<dbReference type="InterPro" id="IPR019546">
    <property type="entry name" value="TAT_signal_bac_arc"/>
</dbReference>
<evidence type="ECO:0000313" key="11">
    <source>
        <dbReference type="EMBL" id="ACZ61277.1"/>
    </source>
</evidence>
<evidence type="ECO:0000256" key="7">
    <source>
        <dbReference type="ARBA" id="ARBA00023014"/>
    </source>
</evidence>
<dbReference type="GO" id="GO:0005886">
    <property type="term" value="C:plasma membrane"/>
    <property type="evidence" value="ECO:0007669"/>
    <property type="project" value="UniProtKB-SubCell"/>
</dbReference>
<gene>
    <name evidence="11" type="primary">rdhA</name>
    <name evidence="11" type="ordered locus">DhcVS_104</name>
</gene>
<dbReference type="InterPro" id="IPR012832">
    <property type="entry name" value="RDH"/>
</dbReference>
<keyword evidence="3" id="KW-0004">4Fe-4S</keyword>
<evidence type="ECO:0000256" key="8">
    <source>
        <dbReference type="ARBA" id="ARBA00023136"/>
    </source>
</evidence>
<keyword evidence="5" id="KW-0732">Signal</keyword>
<protein>
    <submittedName>
        <fullName evidence="11">Reductive dehalogenase</fullName>
    </submittedName>
</protein>
<evidence type="ECO:0000256" key="6">
    <source>
        <dbReference type="ARBA" id="ARBA00023004"/>
    </source>
</evidence>
<evidence type="ECO:0000256" key="2">
    <source>
        <dbReference type="ARBA" id="ARBA00022475"/>
    </source>
</evidence>
<dbReference type="GO" id="GO:0051539">
    <property type="term" value="F:4 iron, 4 sulfur cluster binding"/>
    <property type="evidence" value="ECO:0007669"/>
    <property type="project" value="UniProtKB-KW"/>
</dbReference>
<dbReference type="PROSITE" id="PS00198">
    <property type="entry name" value="4FE4S_FER_1"/>
    <property type="match status" value="1"/>
</dbReference>
<dbReference type="InterPro" id="IPR017896">
    <property type="entry name" value="4Fe4S_Fe-S-bd"/>
</dbReference>
<reference evidence="11 12" key="1">
    <citation type="journal article" date="2009" name="PLoS Genet.">
        <title>Localized plasticity in the streamlined genomes of vinyl chloride respiring Dehalococcoides.</title>
        <authorList>
            <person name="McMurdie P.J."/>
            <person name="Behrens S.F."/>
            <person name="Muller J.A."/>
            <person name="Goke J."/>
            <person name="Ritalahti K.M."/>
            <person name="Wagner R."/>
            <person name="Goltsman E."/>
            <person name="Lapidus A."/>
            <person name="Holmes S."/>
            <person name="Loffler F.E."/>
            <person name="Spormann A.M."/>
        </authorList>
    </citation>
    <scope>NUCLEOTIDE SEQUENCE [LARGE SCALE GENOMIC DNA]</scope>
    <source>
        <strain evidence="11 12">VS</strain>
    </source>
</reference>
<dbReference type="InterPro" id="IPR006311">
    <property type="entry name" value="TAT_signal"/>
</dbReference>
<dbReference type="Proteomes" id="UP000002506">
    <property type="component" value="Chromosome"/>
</dbReference>
<dbReference type="InterPro" id="IPR017900">
    <property type="entry name" value="4Fe4S_Fe_S_CS"/>
</dbReference>
<comment type="subcellular location">
    <subcellularLocation>
        <location evidence="1">Cell membrane</location>
    </subcellularLocation>
</comment>
<dbReference type="EMBL" id="CP001827">
    <property type="protein sequence ID" value="ACZ61277.1"/>
    <property type="molecule type" value="Genomic_DNA"/>
</dbReference>
<dbReference type="RefSeq" id="WP_012881453.1">
    <property type="nucleotide sequence ID" value="NC_013552.1"/>
</dbReference>
<keyword evidence="8" id="KW-0472">Membrane</keyword>
<dbReference type="AlphaFoldDB" id="D2BG27"/>
<dbReference type="SUPFAM" id="SSF54862">
    <property type="entry name" value="4Fe-4S ferredoxins"/>
    <property type="match status" value="1"/>
</dbReference>
<dbReference type="OrthoDB" id="9804603at2"/>
<evidence type="ECO:0000256" key="1">
    <source>
        <dbReference type="ARBA" id="ARBA00004236"/>
    </source>
</evidence>
<sequence>MANFHSVINRRDFMKALGLVGAGAGAAAAVAPVFRDLDDVVASPTATFPRAWWIKERDLWNITTEYDWKAMSRHDTCETMWIKHSWAKYVGVDKVKEAAASAAAIKKEALETGKPGMDLRASALGSTSGLYNAPQPYFSYVKTAQGWGGGKSLTGQSTIKGPDVLGVPKWQGDPDSNLRMLRAALRFYGAAQIGVVPYDTNVKNKLTCVREGGMASMSDKYIEKWPIPAVDARPWVFEDVEKGYETAEKLVIPDKKELFVVSVIQPMSREMWRQGSGNLRVATNGHRYSLASVWQTKIQGFLTTLGYQGLGYPTRAYGPMPTIPGFLFSGLGELGRSNNVCLSPEYGSTHGSFHFLTDLPLTPTKPIDAGMWRFCKTCAICAENCPSQSISYDKEPSWEITPSKYAPNVPVEYSVPGKKVFWRDEPSCKQWTESCGYSCGICMGSCVFNVDNASMIHQVVKGTIATTSLFNGFMKQADKFFGYGLTPESEWNNWWDMNLPAYAFDTTVGVTDGGYKSKGLLQQ</sequence>